<dbReference type="GO" id="GO:0008721">
    <property type="term" value="F:D-serine ammonia-lyase activity"/>
    <property type="evidence" value="ECO:0007669"/>
    <property type="project" value="TreeGrafter"/>
</dbReference>
<evidence type="ECO:0000256" key="1">
    <source>
        <dbReference type="ARBA" id="ARBA00005323"/>
    </source>
</evidence>
<dbReference type="RefSeq" id="WP_127767524.1">
    <property type="nucleotide sequence ID" value="NZ_SADE01000003.1"/>
</dbReference>
<proteinExistence type="inferred from homology"/>
<dbReference type="EMBL" id="SADE01000003">
    <property type="protein sequence ID" value="RVU35203.1"/>
    <property type="molecule type" value="Genomic_DNA"/>
</dbReference>
<dbReference type="PANTHER" id="PTHR28004:SF2">
    <property type="entry name" value="D-SERINE DEHYDRATASE"/>
    <property type="match status" value="1"/>
</dbReference>
<dbReference type="Gene3D" id="3.20.20.10">
    <property type="entry name" value="Alanine racemase"/>
    <property type="match status" value="1"/>
</dbReference>
<evidence type="ECO:0000313" key="5">
    <source>
        <dbReference type="Proteomes" id="UP000287447"/>
    </source>
</evidence>
<dbReference type="InterPro" id="IPR029066">
    <property type="entry name" value="PLP-binding_barrel"/>
</dbReference>
<dbReference type="AlphaFoldDB" id="A0A437QL12"/>
<protein>
    <recommendedName>
        <fullName evidence="3">D-serine dehydratase-like domain-containing protein</fullName>
    </recommendedName>
</protein>
<dbReference type="InterPro" id="IPR026956">
    <property type="entry name" value="D-ser_dehydrat-like_dom"/>
</dbReference>
<comment type="similarity">
    <text evidence="1">Belongs to the DSD1 family.</text>
</comment>
<accession>A0A437QL12</accession>
<dbReference type="Proteomes" id="UP000287447">
    <property type="component" value="Unassembled WGS sequence"/>
</dbReference>
<name>A0A437QL12_9PROT</name>
<dbReference type="GO" id="GO:0036088">
    <property type="term" value="P:D-serine catabolic process"/>
    <property type="evidence" value="ECO:0007669"/>
    <property type="project" value="TreeGrafter"/>
</dbReference>
<evidence type="ECO:0000256" key="2">
    <source>
        <dbReference type="ARBA" id="ARBA00023239"/>
    </source>
</evidence>
<feature type="domain" description="D-serine dehydratase-like" evidence="3">
    <location>
        <begin position="255"/>
        <end position="361"/>
    </location>
</feature>
<keyword evidence="2" id="KW-0456">Lyase</keyword>
<dbReference type="Pfam" id="PF14031">
    <property type="entry name" value="D-ser_dehydrat"/>
    <property type="match status" value="1"/>
</dbReference>
<reference evidence="5" key="1">
    <citation type="submission" date="2019-01" db="EMBL/GenBank/DDBJ databases">
        <title>Gri0909 isolated from a small marine red alga.</title>
        <authorList>
            <person name="Kim J."/>
            <person name="Jeong S.E."/>
            <person name="Jeon C.O."/>
        </authorList>
    </citation>
    <scope>NUCLEOTIDE SEQUENCE [LARGE SCALE GENOMIC DNA]</scope>
    <source>
        <strain evidence="5">Gri0909</strain>
    </source>
</reference>
<sequence length="375" mass="39442">MHVTDLPTPSLLLDKARLTANVDRMLKKAESLGVALRPHLKTAKSAAVGTLATDKLRYGITVSTLKEASYFADHGFLDITYAVGIVPAKLDEAAHLMDRGVELKIITDSPDVARAVAAHGAPFDLLAEIDCGDHRGGVPADGEELMEIAAAFRTDAEPGQAPRLAGVLTHAGHSYGVNSIAEIEKIAEEERLAVVGAAERLRAAGHQIDIVSAGSTPTALFSKDATGLTEYRPGVFVFFDLDQQSRGVCDRSDIAVSVLASVIGHNKAAGKILLDSGGLALSKDRGANAFRPEVGYGEVCDAETAEPVGGLYVSGVSQEHGHVAVTDPAAYEKLPVGSKVRILPNHACMTAAAYDAYGILEGTEVVGTWDRVNGW</sequence>
<evidence type="ECO:0000259" key="3">
    <source>
        <dbReference type="SMART" id="SM01119"/>
    </source>
</evidence>
<dbReference type="OrthoDB" id="9772497at2"/>
<dbReference type="InterPro" id="IPR001608">
    <property type="entry name" value="Ala_racemase_N"/>
</dbReference>
<evidence type="ECO:0000313" key="4">
    <source>
        <dbReference type="EMBL" id="RVU35203.1"/>
    </source>
</evidence>
<comment type="caution">
    <text evidence="4">The sequence shown here is derived from an EMBL/GenBank/DDBJ whole genome shotgun (WGS) entry which is preliminary data.</text>
</comment>
<keyword evidence="5" id="KW-1185">Reference proteome</keyword>
<gene>
    <name evidence="4" type="ORF">EOI86_20530</name>
</gene>
<organism evidence="4 5">
    <name type="scientific">Hwanghaeella grinnelliae</name>
    <dbReference type="NCBI Taxonomy" id="2500179"/>
    <lineage>
        <taxon>Bacteria</taxon>
        <taxon>Pseudomonadati</taxon>
        <taxon>Pseudomonadota</taxon>
        <taxon>Alphaproteobacteria</taxon>
        <taxon>Rhodospirillales</taxon>
        <taxon>Rhodospirillaceae</taxon>
        <taxon>Hwanghaeella</taxon>
    </lineage>
</organism>
<dbReference type="PANTHER" id="PTHR28004">
    <property type="entry name" value="ZGC:162816-RELATED"/>
    <property type="match status" value="1"/>
</dbReference>
<dbReference type="InterPro" id="IPR051466">
    <property type="entry name" value="D-amino_acid_metab_enzyme"/>
</dbReference>
<dbReference type="Gene3D" id="2.40.37.20">
    <property type="entry name" value="D-serine dehydratase-like domain"/>
    <property type="match status" value="1"/>
</dbReference>
<dbReference type="InterPro" id="IPR042208">
    <property type="entry name" value="D-ser_dehydrat-like_sf"/>
</dbReference>
<dbReference type="SMART" id="SM01119">
    <property type="entry name" value="D-ser_dehydrat"/>
    <property type="match status" value="1"/>
</dbReference>
<dbReference type="SUPFAM" id="SSF51419">
    <property type="entry name" value="PLP-binding barrel"/>
    <property type="match status" value="1"/>
</dbReference>
<dbReference type="Pfam" id="PF01168">
    <property type="entry name" value="Ala_racemase_N"/>
    <property type="match status" value="1"/>
</dbReference>